<protein>
    <submittedName>
        <fullName evidence="2">Predicted protein</fullName>
    </submittedName>
</protein>
<evidence type="ECO:0000313" key="3">
    <source>
        <dbReference type="Proteomes" id="UP000006671"/>
    </source>
</evidence>
<keyword evidence="1" id="KW-0472">Membrane</keyword>
<keyword evidence="3" id="KW-1185">Reference proteome</keyword>
<gene>
    <name evidence="2" type="ORF">NAEGRDRAFT_63863</name>
</gene>
<dbReference type="RefSeq" id="XP_002680883.1">
    <property type="nucleotide sequence ID" value="XM_002680837.1"/>
</dbReference>
<evidence type="ECO:0000256" key="1">
    <source>
        <dbReference type="SAM" id="Phobius"/>
    </source>
</evidence>
<proteinExistence type="predicted"/>
<name>D2V4P6_NAEGR</name>
<reference evidence="2 3" key="1">
    <citation type="journal article" date="2010" name="Cell">
        <title>The genome of Naegleria gruberi illuminates early eukaryotic versatility.</title>
        <authorList>
            <person name="Fritz-Laylin L.K."/>
            <person name="Prochnik S.E."/>
            <person name="Ginger M.L."/>
            <person name="Dacks J.B."/>
            <person name="Carpenter M.L."/>
            <person name="Field M.C."/>
            <person name="Kuo A."/>
            <person name="Paredez A."/>
            <person name="Chapman J."/>
            <person name="Pham J."/>
            <person name="Shu S."/>
            <person name="Neupane R."/>
            <person name="Cipriano M."/>
            <person name="Mancuso J."/>
            <person name="Tu H."/>
            <person name="Salamov A."/>
            <person name="Lindquist E."/>
            <person name="Shapiro H."/>
            <person name="Lucas S."/>
            <person name="Grigoriev I.V."/>
            <person name="Cande W.Z."/>
            <person name="Fulton C."/>
            <person name="Rokhsar D.S."/>
            <person name="Dawson S.C."/>
        </authorList>
    </citation>
    <scope>NUCLEOTIDE SEQUENCE [LARGE SCALE GENOMIC DNA]</scope>
    <source>
        <strain evidence="2 3">NEG-M</strain>
    </source>
</reference>
<dbReference type="GeneID" id="8860514"/>
<evidence type="ECO:0000313" key="2">
    <source>
        <dbReference type="EMBL" id="EFC48139.1"/>
    </source>
</evidence>
<dbReference type="EMBL" id="GG738852">
    <property type="protein sequence ID" value="EFC48139.1"/>
    <property type="molecule type" value="Genomic_DNA"/>
</dbReference>
<dbReference type="VEuPathDB" id="AmoebaDB:NAEGRDRAFT_63863"/>
<feature type="transmembrane region" description="Helical" evidence="1">
    <location>
        <begin position="196"/>
        <end position="216"/>
    </location>
</feature>
<dbReference type="Proteomes" id="UP000006671">
    <property type="component" value="Unassembled WGS sequence"/>
</dbReference>
<dbReference type="KEGG" id="ngr:NAEGRDRAFT_63863"/>
<organism evidence="3">
    <name type="scientific">Naegleria gruberi</name>
    <name type="common">Amoeba</name>
    <dbReference type="NCBI Taxonomy" id="5762"/>
    <lineage>
        <taxon>Eukaryota</taxon>
        <taxon>Discoba</taxon>
        <taxon>Heterolobosea</taxon>
        <taxon>Tetramitia</taxon>
        <taxon>Eutetramitia</taxon>
        <taxon>Vahlkampfiidae</taxon>
        <taxon>Naegleria</taxon>
    </lineage>
</organism>
<keyword evidence="1" id="KW-1133">Transmembrane helix</keyword>
<accession>D2V4P6</accession>
<sequence>MGSEFSTNINKEENTVADSLSDLGIARTEYDDTYSFNCFSSGSSSHSRGMVGGLFGEIIGSDNFKSPTFKIVTDTSFNNMEWNSSQYEIERHFYSDDFEVENGYIKSVKPRSPTTINASPHSRFSSSFDSSCSQLTPQNNEMIREELVEESDNLEDNTKTPSDEEITKIMYQQYVLQYHLTLYKFPSECDEFYDYYFEYVIDILIFIILIASIFICNF</sequence>
<dbReference type="AlphaFoldDB" id="D2V4P6"/>
<keyword evidence="1" id="KW-0812">Transmembrane</keyword>
<dbReference type="InParanoid" id="D2V4P6"/>